<evidence type="ECO:0000259" key="1">
    <source>
        <dbReference type="Pfam" id="PF20150"/>
    </source>
</evidence>
<dbReference type="Proteomes" id="UP001408356">
    <property type="component" value="Unassembled WGS sequence"/>
</dbReference>
<sequence length="182" mass="21305">MHQSTTSKSMIASPTIPKFPFRHLPMELRLQFWEAALRQQAQSYLVFVDLPDGRVWPTRQLCSALLSVNCESRRYALKFFPTRLPVLRLVFVTSFASSPSTRCNVEERGALYLNFESSLFAQSDMKDWFQCKRYGIPGHPDHRTTYSITVSEITQEDERSRVKRLLALQKFNIHRPYGRRED</sequence>
<reference evidence="2 3" key="1">
    <citation type="journal article" date="2024" name="J. Plant Pathol.">
        <title>Sequence and assembly of the genome of Seiridium unicorne, isolate CBS 538.82, causal agent of cypress canker disease.</title>
        <authorList>
            <person name="Scali E."/>
            <person name="Rocca G.D."/>
            <person name="Danti R."/>
            <person name="Garbelotto M."/>
            <person name="Barberini S."/>
            <person name="Baroncelli R."/>
            <person name="Emiliani G."/>
        </authorList>
    </citation>
    <scope>NUCLEOTIDE SEQUENCE [LARGE SCALE GENOMIC DNA]</scope>
    <source>
        <strain evidence="2 3">BM-138-508</strain>
    </source>
</reference>
<keyword evidence="3" id="KW-1185">Reference proteome</keyword>
<name>A0ABR2V2M5_9PEZI</name>
<comment type="caution">
    <text evidence="2">The sequence shown here is derived from an EMBL/GenBank/DDBJ whole genome shotgun (WGS) entry which is preliminary data.</text>
</comment>
<feature type="domain" description="2EXR" evidence="1">
    <location>
        <begin position="20"/>
        <end position="115"/>
    </location>
</feature>
<accession>A0ABR2V2M5</accession>
<organism evidence="2 3">
    <name type="scientific">Seiridium unicorne</name>
    <dbReference type="NCBI Taxonomy" id="138068"/>
    <lineage>
        <taxon>Eukaryota</taxon>
        <taxon>Fungi</taxon>
        <taxon>Dikarya</taxon>
        <taxon>Ascomycota</taxon>
        <taxon>Pezizomycotina</taxon>
        <taxon>Sordariomycetes</taxon>
        <taxon>Xylariomycetidae</taxon>
        <taxon>Amphisphaeriales</taxon>
        <taxon>Sporocadaceae</taxon>
        <taxon>Seiridium</taxon>
    </lineage>
</organism>
<protein>
    <submittedName>
        <fullName evidence="2">2EXR domain-containing protein</fullName>
    </submittedName>
</protein>
<dbReference type="Pfam" id="PF20150">
    <property type="entry name" value="2EXR"/>
    <property type="match status" value="1"/>
</dbReference>
<dbReference type="InterPro" id="IPR045518">
    <property type="entry name" value="2EXR"/>
</dbReference>
<proteinExistence type="predicted"/>
<dbReference type="EMBL" id="JARVKF010000223">
    <property type="protein sequence ID" value="KAK9420936.1"/>
    <property type="molecule type" value="Genomic_DNA"/>
</dbReference>
<evidence type="ECO:0000313" key="3">
    <source>
        <dbReference type="Proteomes" id="UP001408356"/>
    </source>
</evidence>
<evidence type="ECO:0000313" key="2">
    <source>
        <dbReference type="EMBL" id="KAK9420936.1"/>
    </source>
</evidence>
<gene>
    <name evidence="2" type="ORF">SUNI508_01027</name>
</gene>